<comment type="caution">
    <text evidence="1">The sequence shown here is derived from an EMBL/GenBank/DDBJ whole genome shotgun (WGS) entry which is preliminary data.</text>
</comment>
<dbReference type="EMBL" id="JAAGMN010008393">
    <property type="protein sequence ID" value="NEE20070.1"/>
    <property type="molecule type" value="Genomic_DNA"/>
</dbReference>
<organism evidence="1">
    <name type="scientific">Streptomyces sp. SID7499</name>
    <dbReference type="NCBI Taxonomy" id="2706086"/>
    <lineage>
        <taxon>Bacteria</taxon>
        <taxon>Bacillati</taxon>
        <taxon>Actinomycetota</taxon>
        <taxon>Actinomycetes</taxon>
        <taxon>Kitasatosporales</taxon>
        <taxon>Streptomycetaceae</taxon>
        <taxon>Streptomyces</taxon>
    </lineage>
</organism>
<accession>A0A6G3XRD7</accession>
<dbReference type="InterPro" id="IPR058240">
    <property type="entry name" value="rSAM_sf"/>
</dbReference>
<dbReference type="AlphaFoldDB" id="A0A6G3XRD7"/>
<dbReference type="SUPFAM" id="SSF102114">
    <property type="entry name" value="Radical SAM enzymes"/>
    <property type="match status" value="1"/>
</dbReference>
<sequence>NASGLTQEKIDALADGDVLRHLIVNMPSVDATDFAALTSSRLFDRTMTNVDAAIAAGFRTQIVVNGVGADQQRNLLQITDR</sequence>
<reference evidence="1" key="1">
    <citation type="submission" date="2020-01" db="EMBL/GenBank/DDBJ databases">
        <title>Insect and environment-associated Actinomycetes.</title>
        <authorList>
            <person name="Currrie C."/>
            <person name="Chevrette M."/>
            <person name="Carlson C."/>
            <person name="Stubbendieck R."/>
            <person name="Wendt-Pienkowski E."/>
        </authorList>
    </citation>
    <scope>NUCLEOTIDE SEQUENCE</scope>
    <source>
        <strain evidence="1">SID7499</strain>
    </source>
</reference>
<feature type="non-terminal residue" evidence="1">
    <location>
        <position position="81"/>
    </location>
</feature>
<feature type="non-terminal residue" evidence="1">
    <location>
        <position position="1"/>
    </location>
</feature>
<gene>
    <name evidence="1" type="ORF">G3M58_78115</name>
</gene>
<proteinExistence type="predicted"/>
<protein>
    <submittedName>
        <fullName evidence="1">Radical SAM protein</fullName>
    </submittedName>
</protein>
<name>A0A6G3XRD7_9ACTN</name>
<evidence type="ECO:0000313" key="1">
    <source>
        <dbReference type="EMBL" id="NEE20070.1"/>
    </source>
</evidence>